<organism evidence="2 3">
    <name type="scientific">Corynebacterium lowii</name>
    <dbReference type="NCBI Taxonomy" id="1544413"/>
    <lineage>
        <taxon>Bacteria</taxon>
        <taxon>Bacillati</taxon>
        <taxon>Actinomycetota</taxon>
        <taxon>Actinomycetes</taxon>
        <taxon>Mycobacteriales</taxon>
        <taxon>Corynebacteriaceae</taxon>
        <taxon>Corynebacterium</taxon>
    </lineage>
</organism>
<comment type="caution">
    <text evidence="2">The sequence shown here is derived from an EMBL/GenBank/DDBJ whole genome shotgun (WGS) entry which is preliminary data.</text>
</comment>
<evidence type="ECO:0000313" key="2">
    <source>
        <dbReference type="EMBL" id="KQB86605.1"/>
    </source>
</evidence>
<dbReference type="AlphaFoldDB" id="A0A0Q0UK16"/>
<accession>A0A0Q0UK16</accession>
<dbReference type="RefSeq" id="WP_156334616.1">
    <property type="nucleotide sequence ID" value="NZ_JAUSQY010000001.1"/>
</dbReference>
<feature type="signal peptide" evidence="1">
    <location>
        <begin position="1"/>
        <end position="19"/>
    </location>
</feature>
<keyword evidence="3" id="KW-1185">Reference proteome</keyword>
<dbReference type="STRING" id="1544413.Clow_00813"/>
<reference evidence="2 3" key="1">
    <citation type="submission" date="2015-10" db="EMBL/GenBank/DDBJ databases">
        <title>Corynebacteirum lowii and Corynebacterium oculi species nova, derived from human clinical disease and and emended description of Corynebacterium mastiditis.</title>
        <authorList>
            <person name="Bernard K."/>
            <person name="Pacheco A.L."/>
            <person name="Mcdougall C."/>
            <person name="Burtx T."/>
            <person name="Weibe D."/>
            <person name="Tyler S."/>
            <person name="Olson A.B."/>
            <person name="Cnockaert M."/>
            <person name="Eguchi H."/>
            <person name="Kuwahara T."/>
            <person name="Nakayama-Imaohji H."/>
            <person name="Boudewijins M."/>
            <person name="Van Hoecke F."/>
            <person name="Bernier A.-M."/>
            <person name="Vandamme P."/>
        </authorList>
    </citation>
    <scope>NUCLEOTIDE SEQUENCE [LARGE SCALE GENOMIC DNA]</scope>
    <source>
        <strain evidence="2 3">NML 130206</strain>
    </source>
</reference>
<dbReference type="OrthoDB" id="4399934at2"/>
<dbReference type="PATRIC" id="fig|1544413.3.peg.815"/>
<dbReference type="Proteomes" id="UP000050488">
    <property type="component" value="Unassembled WGS sequence"/>
</dbReference>
<feature type="chain" id="PRO_5006184680" description="Trypsin" evidence="1">
    <location>
        <begin position="20"/>
        <end position="385"/>
    </location>
</feature>
<dbReference type="SUPFAM" id="SSF50494">
    <property type="entry name" value="Trypsin-like serine proteases"/>
    <property type="match status" value="1"/>
</dbReference>
<sequence length="385" mass="41651">MAALTCVPAVTVAATPATAAVDNGAEVAPGAPMRMQIEGMERPENMPPEVFTAMSCSQGVPGTVTLPDGSKRNVMVSAAHCVKGTDDDDVQPDVYVYAPLEEGNELIAMAAHGEKMRMEPGEHWIETQLGIPNMPDWATADLGPDVEMSRVADSVDQYGRRHGEPVELTGVRDYRDLQDWEISFDNFGQPICKDGQTSGRTCGIQFMRTRNGLWYLGTGIPGDSGGVNFDPNNGEALGVSSLASWGLVVRAQPVDIALEEAYDIPDGQVNEYFALPDSTAPHAPMRTFEEDQQATRQWMEENSPEALDEPVTFESAKKKADQNIAESVAEAHVQARDSVNLLSEDPTQVGQVAENAVNTALYVGERLEGTARAYAEAFQTSLEEE</sequence>
<keyword evidence="1" id="KW-0732">Signal</keyword>
<protein>
    <recommendedName>
        <fullName evidence="4">Trypsin</fullName>
    </recommendedName>
</protein>
<gene>
    <name evidence="2" type="ORF">Clow_00813</name>
</gene>
<dbReference type="InterPro" id="IPR009003">
    <property type="entry name" value="Peptidase_S1_PA"/>
</dbReference>
<evidence type="ECO:0000313" key="3">
    <source>
        <dbReference type="Proteomes" id="UP000050488"/>
    </source>
</evidence>
<dbReference type="EMBL" id="LKEV01000002">
    <property type="protein sequence ID" value="KQB86605.1"/>
    <property type="molecule type" value="Genomic_DNA"/>
</dbReference>
<proteinExistence type="predicted"/>
<evidence type="ECO:0000256" key="1">
    <source>
        <dbReference type="SAM" id="SignalP"/>
    </source>
</evidence>
<evidence type="ECO:0008006" key="4">
    <source>
        <dbReference type="Google" id="ProtNLM"/>
    </source>
</evidence>
<name>A0A0Q0UK16_9CORY</name>